<gene>
    <name evidence="1" type="ORF">OKIOD_LOCUS6630</name>
</gene>
<accession>A0ABN7SFQ3</accession>
<dbReference type="InterPro" id="IPR036140">
    <property type="entry name" value="PFN_sf"/>
</dbReference>
<dbReference type="EMBL" id="OU015569">
    <property type="protein sequence ID" value="CAG5097428.1"/>
    <property type="molecule type" value="Genomic_DNA"/>
</dbReference>
<dbReference type="InterPro" id="IPR048278">
    <property type="entry name" value="PFN"/>
</dbReference>
<name>A0ABN7SFQ3_OIKDI</name>
<proteinExistence type="predicted"/>
<organism evidence="1 2">
    <name type="scientific">Oikopleura dioica</name>
    <name type="common">Tunicate</name>
    <dbReference type="NCBI Taxonomy" id="34765"/>
    <lineage>
        <taxon>Eukaryota</taxon>
        <taxon>Metazoa</taxon>
        <taxon>Chordata</taxon>
        <taxon>Tunicata</taxon>
        <taxon>Appendicularia</taxon>
        <taxon>Copelata</taxon>
        <taxon>Oikopleuridae</taxon>
        <taxon>Oikopleura</taxon>
    </lineage>
</organism>
<dbReference type="Gene3D" id="3.30.450.30">
    <property type="entry name" value="Dynein light chain 2a, cytoplasmic"/>
    <property type="match status" value="1"/>
</dbReference>
<keyword evidence="2" id="KW-1185">Reference proteome</keyword>
<protein>
    <submittedName>
        <fullName evidence="1">Oidioi.mRNA.OKI2018_I69.XSR.g15072.t1.cds</fullName>
    </submittedName>
</protein>
<sequence>MLILTAENLDALLQTFTKNFWKQNFDNFDIMNDESNKSCKLWRASKWKANFDPLLISSSLAMVLLKFNDSPFQVDRSYMLGTGGWDIYVSGVNGFVGKDGVTKGGLFDANTGNPWCQQDCSRLHPAEVTKMIKALEAGKLDEPITCSKVKFSIVAIEKDNTLMHALGPKNVPMVMKMTEGKRAIVIGFGDENSNHGSMTAAVERTVAYLNPAGY</sequence>
<dbReference type="Proteomes" id="UP001158576">
    <property type="component" value="Chromosome XSR"/>
</dbReference>
<reference evidence="1 2" key="1">
    <citation type="submission" date="2021-04" db="EMBL/GenBank/DDBJ databases">
        <authorList>
            <person name="Bliznina A."/>
        </authorList>
    </citation>
    <scope>NUCLEOTIDE SEQUENCE [LARGE SCALE GENOMIC DNA]</scope>
</reference>
<evidence type="ECO:0000313" key="1">
    <source>
        <dbReference type="EMBL" id="CAG5097428.1"/>
    </source>
</evidence>
<dbReference type="SUPFAM" id="SSF55770">
    <property type="entry name" value="Profilin (actin-binding protein)"/>
    <property type="match status" value="1"/>
</dbReference>
<dbReference type="Pfam" id="PF00235">
    <property type="entry name" value="Profilin"/>
    <property type="match status" value="1"/>
</dbReference>
<evidence type="ECO:0000313" key="2">
    <source>
        <dbReference type="Proteomes" id="UP001158576"/>
    </source>
</evidence>